<keyword evidence="1" id="KW-0732">Signal</keyword>
<dbReference type="AlphaFoldDB" id="M2TBK1"/>
<evidence type="ECO:0000313" key="3">
    <source>
        <dbReference type="Proteomes" id="UP000011717"/>
    </source>
</evidence>
<reference evidence="2 3" key="1">
    <citation type="journal article" date="2013" name="Genome Announc.">
        <title>Draft Genome Sequence of Strain JLT2015T, Belonging to the Family Sphingomonadaceae of the Alphaproteobacteria.</title>
        <authorList>
            <person name="Tang K."/>
            <person name="Liu K."/>
            <person name="Li S."/>
            <person name="Jiao N."/>
        </authorList>
    </citation>
    <scope>NUCLEOTIDE SEQUENCE [LARGE SCALE GENOMIC DNA]</scope>
    <source>
        <strain evidence="2 3">JLT2015</strain>
    </source>
</reference>
<accession>M2TBK1</accession>
<dbReference type="EMBL" id="AMRV01000002">
    <property type="protein sequence ID" value="EMD83999.1"/>
    <property type="molecule type" value="Genomic_DNA"/>
</dbReference>
<dbReference type="Proteomes" id="UP000011717">
    <property type="component" value="Unassembled WGS sequence"/>
</dbReference>
<evidence type="ECO:0008006" key="4">
    <source>
        <dbReference type="Google" id="ProtNLM"/>
    </source>
</evidence>
<comment type="caution">
    <text evidence="2">The sequence shown here is derived from an EMBL/GenBank/DDBJ whole genome shotgun (WGS) entry which is preliminary data.</text>
</comment>
<dbReference type="PATRIC" id="fig|1234595.3.peg.972"/>
<dbReference type="InterPro" id="IPR021959">
    <property type="entry name" value="DUF3576"/>
</dbReference>
<dbReference type="Pfam" id="PF12100">
    <property type="entry name" value="DUF3576"/>
    <property type="match status" value="1"/>
</dbReference>
<keyword evidence="3" id="KW-1185">Reference proteome</keyword>
<gene>
    <name evidence="2" type="ORF">C725_0971</name>
</gene>
<dbReference type="RefSeq" id="WP_008600499.1">
    <property type="nucleotide sequence ID" value="NZ_AMRV01000002.1"/>
</dbReference>
<name>M2TBK1_9SPHN</name>
<sequence>MIPMTSPRTVLSASLIALAALSTAACGGGDEVRRADLGASNVTNIGVNGYLWRASLEALSFMPMAQVDSQGGVIVTDWYQNPQAPEERIKVTVYILSQDLRADGVRVAAARQQRSGNGWADVEVRAGTVQKLEETILTRARDLRRSATVTG</sequence>
<evidence type="ECO:0000256" key="1">
    <source>
        <dbReference type="SAM" id="SignalP"/>
    </source>
</evidence>
<feature type="signal peptide" evidence="1">
    <location>
        <begin position="1"/>
        <end position="19"/>
    </location>
</feature>
<proteinExistence type="predicted"/>
<evidence type="ECO:0000313" key="2">
    <source>
        <dbReference type="EMBL" id="EMD83999.1"/>
    </source>
</evidence>
<protein>
    <recommendedName>
        <fullName evidence="4">DUF3576 domain-containing protein</fullName>
    </recommendedName>
</protein>
<feature type="chain" id="PRO_5004025799" description="DUF3576 domain-containing protein" evidence="1">
    <location>
        <begin position="20"/>
        <end position="151"/>
    </location>
</feature>
<organism evidence="2 3">
    <name type="scientific">Pacificimonas flava</name>
    <dbReference type="NCBI Taxonomy" id="1234595"/>
    <lineage>
        <taxon>Bacteria</taxon>
        <taxon>Pseudomonadati</taxon>
        <taxon>Pseudomonadota</taxon>
        <taxon>Alphaproteobacteria</taxon>
        <taxon>Sphingomonadales</taxon>
        <taxon>Sphingosinicellaceae</taxon>
        <taxon>Pacificimonas</taxon>
    </lineage>
</organism>